<evidence type="ECO:0000256" key="3">
    <source>
        <dbReference type="ARBA" id="ARBA00022679"/>
    </source>
</evidence>
<keyword evidence="6 8" id="KW-0472">Membrane</keyword>
<gene>
    <name evidence="10" type="ORF">R5R35_009484</name>
</gene>
<comment type="subcellular location">
    <subcellularLocation>
        <location evidence="1">Membrane</location>
        <topology evidence="1">Single-pass membrane protein</topology>
    </subcellularLocation>
</comment>
<comment type="caution">
    <text evidence="10">The sequence shown here is derived from an EMBL/GenBank/DDBJ whole genome shotgun (WGS) entry which is preliminary data.</text>
</comment>
<keyword evidence="5 8" id="KW-1133">Transmembrane helix</keyword>
<name>A0AAN9V8T2_9ORTH</name>
<dbReference type="PANTHER" id="PTHR20961">
    <property type="entry name" value="GLYCOSYLTRANSFERASE"/>
    <property type="match status" value="1"/>
</dbReference>
<dbReference type="InterPro" id="IPR049625">
    <property type="entry name" value="Glyco_transf_61_cat"/>
</dbReference>
<dbReference type="Pfam" id="PF04577">
    <property type="entry name" value="Glyco_transf_61"/>
    <property type="match status" value="1"/>
</dbReference>
<dbReference type="PROSITE" id="PS51257">
    <property type="entry name" value="PROKAR_LIPOPROTEIN"/>
    <property type="match status" value="1"/>
</dbReference>
<evidence type="ECO:0000256" key="5">
    <source>
        <dbReference type="ARBA" id="ARBA00022989"/>
    </source>
</evidence>
<evidence type="ECO:0000259" key="9">
    <source>
        <dbReference type="Pfam" id="PF04577"/>
    </source>
</evidence>
<proteinExistence type="predicted"/>
<organism evidence="10 11">
    <name type="scientific">Gryllus longicercus</name>
    <dbReference type="NCBI Taxonomy" id="2509291"/>
    <lineage>
        <taxon>Eukaryota</taxon>
        <taxon>Metazoa</taxon>
        <taxon>Ecdysozoa</taxon>
        <taxon>Arthropoda</taxon>
        <taxon>Hexapoda</taxon>
        <taxon>Insecta</taxon>
        <taxon>Pterygota</taxon>
        <taxon>Neoptera</taxon>
        <taxon>Polyneoptera</taxon>
        <taxon>Orthoptera</taxon>
        <taxon>Ensifera</taxon>
        <taxon>Gryllidea</taxon>
        <taxon>Grylloidea</taxon>
        <taxon>Gryllidae</taxon>
        <taxon>Gryllinae</taxon>
        <taxon>Gryllus</taxon>
    </lineage>
</organism>
<evidence type="ECO:0000313" key="10">
    <source>
        <dbReference type="EMBL" id="KAK7790434.1"/>
    </source>
</evidence>
<dbReference type="GO" id="GO:0005783">
    <property type="term" value="C:endoplasmic reticulum"/>
    <property type="evidence" value="ECO:0007669"/>
    <property type="project" value="TreeGrafter"/>
</dbReference>
<dbReference type="GO" id="GO:0097363">
    <property type="term" value="F:protein O-acetylglucosaminyltransferase activity"/>
    <property type="evidence" value="ECO:0007669"/>
    <property type="project" value="TreeGrafter"/>
</dbReference>
<keyword evidence="7" id="KW-0325">Glycoprotein</keyword>
<dbReference type="AlphaFoldDB" id="A0AAN9V8T2"/>
<evidence type="ECO:0000256" key="4">
    <source>
        <dbReference type="ARBA" id="ARBA00022692"/>
    </source>
</evidence>
<dbReference type="GO" id="GO:0016020">
    <property type="term" value="C:membrane"/>
    <property type="evidence" value="ECO:0007669"/>
    <property type="project" value="UniProtKB-SubCell"/>
</dbReference>
<evidence type="ECO:0000256" key="6">
    <source>
        <dbReference type="ARBA" id="ARBA00023136"/>
    </source>
</evidence>
<protein>
    <recommendedName>
        <fullName evidence="9">Glycosyltransferase 61 catalytic domain-containing protein</fullName>
    </recommendedName>
</protein>
<evidence type="ECO:0000256" key="1">
    <source>
        <dbReference type="ARBA" id="ARBA00004167"/>
    </source>
</evidence>
<keyword evidence="11" id="KW-1185">Reference proteome</keyword>
<feature type="transmembrane region" description="Helical" evidence="8">
    <location>
        <begin position="6"/>
        <end position="30"/>
    </location>
</feature>
<dbReference type="Proteomes" id="UP001378592">
    <property type="component" value="Unassembled WGS sequence"/>
</dbReference>
<evidence type="ECO:0000256" key="2">
    <source>
        <dbReference type="ARBA" id="ARBA00022676"/>
    </source>
</evidence>
<keyword evidence="2" id="KW-0328">Glycosyltransferase</keyword>
<evidence type="ECO:0000256" key="8">
    <source>
        <dbReference type="SAM" id="Phobius"/>
    </source>
</evidence>
<evidence type="ECO:0000313" key="11">
    <source>
        <dbReference type="Proteomes" id="UP001378592"/>
    </source>
</evidence>
<dbReference type="EMBL" id="JAZDUA010000625">
    <property type="protein sequence ID" value="KAK7790434.1"/>
    <property type="molecule type" value="Genomic_DNA"/>
</dbReference>
<keyword evidence="4 8" id="KW-0812">Transmembrane</keyword>
<dbReference type="InterPro" id="IPR007657">
    <property type="entry name" value="Glycosyltransferase_61"/>
</dbReference>
<dbReference type="PANTHER" id="PTHR20961:SF38">
    <property type="entry name" value="PROTEIN O-LINKED-MANNOSE BETA-1,4-N-ACETYLGLUCOSAMINYLTRANSFERASE 2"/>
    <property type="match status" value="1"/>
</dbReference>
<evidence type="ECO:0000256" key="7">
    <source>
        <dbReference type="ARBA" id="ARBA00023180"/>
    </source>
</evidence>
<reference evidence="10 11" key="1">
    <citation type="submission" date="2024-03" db="EMBL/GenBank/DDBJ databases">
        <title>The genome assembly and annotation of the cricket Gryllus longicercus Weissman &amp; Gray.</title>
        <authorList>
            <person name="Szrajer S."/>
            <person name="Gray D."/>
            <person name="Ylla G."/>
        </authorList>
    </citation>
    <scope>NUCLEOTIDE SEQUENCE [LARGE SCALE GENOMIC DNA]</scope>
    <source>
        <strain evidence="10">DAG 2021-001</strain>
        <tissue evidence="10">Whole body minus gut</tissue>
    </source>
</reference>
<keyword evidence="3" id="KW-0808">Transferase</keyword>
<dbReference type="GO" id="GO:0035269">
    <property type="term" value="P:protein O-linked glycosylation via mannose"/>
    <property type="evidence" value="ECO:0007669"/>
    <property type="project" value="TreeGrafter"/>
</dbReference>
<accession>A0AAN9V8T2</accession>
<feature type="domain" description="Glycosyltransferase 61 catalytic" evidence="9">
    <location>
        <begin position="235"/>
        <end position="345"/>
    </location>
</feature>
<sequence length="561" mass="64038">MVKVHYVIAVAIVASCVACINFSCIISLFYKYINRHEIIDIRQLNWTSSVRCSLSNGTRLCSFKNVCYLPKKHLFLFTLTEHSVLLGLSSKEDLKTIYLSSVVNHNLMSMKIAIVSNENKVTENAMFIDQSLFLLWRFKWDNIMHVFHDDLIPLFLTYLDICGEISRCTSKYTLGFVDRGEGGPYHELYSLFSNQQPLLLHKYTNTVCFPELHSGVLSSSVWFQYGFGQTQGPVNTSVPIEILHQFKDYVVHRLGISKKLVNNNAVIFLNRKLNRKILNLEYFTSILYNTVKEAYPSSEPKIIELDLTTHNIALLIEVFLTSKIVVGMHGSAMILCLFLIPGSVVFELLPFGIQPENVSFIKAFTEITGSEIVYRSWVNCNETLSFAHPEAPPLLGGIYHLPKAKQEFILNTKIVPAVECCHDPLYLFRMFQDTEVGSDFIPRFQEALLAQQLFSKETVKTTYLNKLFSSWYFPAPATNVSCTFQHQTLTAMWQPSINAIDSLIYDISILLDNNTILSKFTPYPNLKINLSYTAYTAEIWIKAVSFDSESLDSHSKCQRKI</sequence>